<evidence type="ECO:0000256" key="1">
    <source>
        <dbReference type="SAM" id="MobiDB-lite"/>
    </source>
</evidence>
<dbReference type="OrthoDB" id="5428890at2759"/>
<sequence length="640" mass="73309">MVSHSMEQEPRPSEESELALNDGPSDDRGTATKTGEADSLNLDSGGSMSKIDTLIEISRKILQTLERRPELATNDVENQTFHGKENGLKTAPTQPAIWQNPKFEELAKDRELFDMNKLLPPYSQQRLHDFTWLDKEIEQAKASSRDGSSPNFTQIVQLCKQLKSDGEELLYEVDDDEKEWFVERIVWLLTESFKLDPNERRRMALEKIGDPEYPLERLGTYDTTDSIFLKLHAYFRFTIARIELSPSYDGKQIRRVIVSCILAIFNWTPDNGTHSQEPIPVGEVLLQCYHDGSLQSPENSGGDTQPWINESHITIVGDAFGALNCTNANGQFNYFFAKDQNPLELLSCSPQSLFFLKSSRMETKINTPEELYDRDAAKDFQTVDLNVGKLMEIANLTIRWDFFHENHLVLDKEANVLRVAWFSIPPGGWTAYRYQHVAKTPDDGKDALRFKTMATEIYRTWAILFAGKDVGKKRQLYYRALRSSPFSIFRSEALKNRHKRSILWGWRGRHSWTDHAFRETALHLGEIPYLGMSSYDWNQKRFVQNLAKNPVLSYADFPIYGERLRVLRAYIDNRPPLTLRQLRKDKRNTLGYWTLWAAVIAGSLTVFLALSTLMISIAQTVAAYKVLDLPPSRRGGSASG</sequence>
<name>A0A2J6TI14_9HELO</name>
<dbReference type="GeneID" id="36594695"/>
<proteinExistence type="predicted"/>
<gene>
    <name evidence="3" type="ORF">K444DRAFT_661762</name>
</gene>
<evidence type="ECO:0000313" key="4">
    <source>
        <dbReference type="Proteomes" id="UP000235371"/>
    </source>
</evidence>
<keyword evidence="2" id="KW-1133">Transmembrane helix</keyword>
<protein>
    <submittedName>
        <fullName evidence="3">Uncharacterized protein</fullName>
    </submittedName>
</protein>
<evidence type="ECO:0000256" key="2">
    <source>
        <dbReference type="SAM" id="Phobius"/>
    </source>
</evidence>
<feature type="compositionally biased region" description="Basic and acidic residues" evidence="1">
    <location>
        <begin position="1"/>
        <end position="14"/>
    </location>
</feature>
<keyword evidence="4" id="KW-1185">Reference proteome</keyword>
<dbReference type="AlphaFoldDB" id="A0A2J6TI14"/>
<reference evidence="3 4" key="1">
    <citation type="submission" date="2016-04" db="EMBL/GenBank/DDBJ databases">
        <title>A degradative enzymes factory behind the ericoid mycorrhizal symbiosis.</title>
        <authorList>
            <consortium name="DOE Joint Genome Institute"/>
            <person name="Martino E."/>
            <person name="Morin E."/>
            <person name="Grelet G."/>
            <person name="Kuo A."/>
            <person name="Kohler A."/>
            <person name="Daghino S."/>
            <person name="Barry K."/>
            <person name="Choi C."/>
            <person name="Cichocki N."/>
            <person name="Clum A."/>
            <person name="Copeland A."/>
            <person name="Hainaut M."/>
            <person name="Haridas S."/>
            <person name="Labutti K."/>
            <person name="Lindquist E."/>
            <person name="Lipzen A."/>
            <person name="Khouja H.-R."/>
            <person name="Murat C."/>
            <person name="Ohm R."/>
            <person name="Olson A."/>
            <person name="Spatafora J."/>
            <person name="Veneault-Fourrey C."/>
            <person name="Henrissat B."/>
            <person name="Grigoriev I."/>
            <person name="Martin F."/>
            <person name="Perotto S."/>
        </authorList>
    </citation>
    <scope>NUCLEOTIDE SEQUENCE [LARGE SCALE GENOMIC DNA]</scope>
    <source>
        <strain evidence="3 4">E</strain>
    </source>
</reference>
<feature type="region of interest" description="Disordered" evidence="1">
    <location>
        <begin position="1"/>
        <end position="47"/>
    </location>
</feature>
<dbReference type="Proteomes" id="UP000235371">
    <property type="component" value="Unassembled WGS sequence"/>
</dbReference>
<keyword evidence="2" id="KW-0472">Membrane</keyword>
<feature type="transmembrane region" description="Helical" evidence="2">
    <location>
        <begin position="590"/>
        <end position="610"/>
    </location>
</feature>
<dbReference type="RefSeq" id="XP_024739563.1">
    <property type="nucleotide sequence ID" value="XM_024886618.1"/>
</dbReference>
<accession>A0A2J6TI14</accession>
<evidence type="ECO:0000313" key="3">
    <source>
        <dbReference type="EMBL" id="PMD62659.1"/>
    </source>
</evidence>
<organism evidence="3 4">
    <name type="scientific">Hyaloscypha bicolor E</name>
    <dbReference type="NCBI Taxonomy" id="1095630"/>
    <lineage>
        <taxon>Eukaryota</taxon>
        <taxon>Fungi</taxon>
        <taxon>Dikarya</taxon>
        <taxon>Ascomycota</taxon>
        <taxon>Pezizomycotina</taxon>
        <taxon>Leotiomycetes</taxon>
        <taxon>Helotiales</taxon>
        <taxon>Hyaloscyphaceae</taxon>
        <taxon>Hyaloscypha</taxon>
        <taxon>Hyaloscypha bicolor</taxon>
    </lineage>
</organism>
<dbReference type="EMBL" id="KZ613783">
    <property type="protein sequence ID" value="PMD62659.1"/>
    <property type="molecule type" value="Genomic_DNA"/>
</dbReference>
<dbReference type="InParanoid" id="A0A2J6TI14"/>
<keyword evidence="2" id="KW-0812">Transmembrane</keyword>